<evidence type="ECO:0000313" key="5">
    <source>
        <dbReference type="EMBL" id="RUS72387.1"/>
    </source>
</evidence>
<dbReference type="InterPro" id="IPR008042">
    <property type="entry name" value="Retrotrans_Pao"/>
</dbReference>
<dbReference type="InterPro" id="IPR043502">
    <property type="entry name" value="DNA/RNA_pol_sf"/>
</dbReference>
<feature type="compositionally biased region" description="Basic and acidic residues" evidence="2">
    <location>
        <begin position="36"/>
        <end position="53"/>
    </location>
</feature>
<evidence type="ECO:0000256" key="1">
    <source>
        <dbReference type="PROSITE-ProRule" id="PRU00047"/>
    </source>
</evidence>
<feature type="region of interest" description="Disordered" evidence="2">
    <location>
        <begin position="28"/>
        <end position="53"/>
    </location>
</feature>
<evidence type="ECO:0000313" key="6">
    <source>
        <dbReference type="Proteomes" id="UP000271974"/>
    </source>
</evidence>
<dbReference type="OrthoDB" id="10025024at2759"/>
<dbReference type="Pfam" id="PF17921">
    <property type="entry name" value="Integrase_H2C2"/>
    <property type="match status" value="1"/>
</dbReference>
<feature type="domain" description="CCHC-type" evidence="3">
    <location>
        <begin position="570"/>
        <end position="586"/>
    </location>
</feature>
<dbReference type="InterPro" id="IPR012337">
    <property type="entry name" value="RNaseH-like_sf"/>
</dbReference>
<accession>A0A433ST05</accession>
<proteinExistence type="predicted"/>
<dbReference type="InterPro" id="IPR040676">
    <property type="entry name" value="DUF5641"/>
</dbReference>
<dbReference type="STRING" id="188477.A0A433ST05"/>
<dbReference type="SUPFAM" id="SSF53098">
    <property type="entry name" value="Ribonuclease H-like"/>
    <property type="match status" value="1"/>
</dbReference>
<dbReference type="GO" id="GO:0003676">
    <property type="term" value="F:nucleic acid binding"/>
    <property type="evidence" value="ECO:0007669"/>
    <property type="project" value="InterPro"/>
</dbReference>
<feature type="domain" description="Integrase catalytic" evidence="4">
    <location>
        <begin position="1609"/>
        <end position="1798"/>
    </location>
</feature>
<keyword evidence="6" id="KW-1185">Reference proteome</keyword>
<dbReference type="GO" id="GO:0008270">
    <property type="term" value="F:zinc ion binding"/>
    <property type="evidence" value="ECO:0007669"/>
    <property type="project" value="UniProtKB-KW"/>
</dbReference>
<dbReference type="InterPro" id="IPR005312">
    <property type="entry name" value="DUF1759"/>
</dbReference>
<protein>
    <recommendedName>
        <fullName evidence="7">Integrase catalytic domain-containing protein</fullName>
    </recommendedName>
</protein>
<keyword evidence="1" id="KW-0863">Zinc-finger</keyword>
<keyword evidence="1" id="KW-0479">Metal-binding</keyword>
<evidence type="ECO:0000259" key="3">
    <source>
        <dbReference type="PROSITE" id="PS50158"/>
    </source>
</evidence>
<dbReference type="PROSITE" id="PS50158">
    <property type="entry name" value="ZF_CCHC"/>
    <property type="match status" value="1"/>
</dbReference>
<dbReference type="InterPro" id="IPR001878">
    <property type="entry name" value="Znf_CCHC"/>
</dbReference>
<dbReference type="CDD" id="cd01644">
    <property type="entry name" value="RT_pepA17"/>
    <property type="match status" value="1"/>
</dbReference>
<dbReference type="PROSITE" id="PS50994">
    <property type="entry name" value="INTEGRASE"/>
    <property type="match status" value="1"/>
</dbReference>
<evidence type="ECO:0000259" key="4">
    <source>
        <dbReference type="PROSITE" id="PS50994"/>
    </source>
</evidence>
<dbReference type="SUPFAM" id="SSF56672">
    <property type="entry name" value="DNA/RNA polymerases"/>
    <property type="match status" value="1"/>
</dbReference>
<dbReference type="Pfam" id="PF03564">
    <property type="entry name" value="DUF1759"/>
    <property type="match status" value="1"/>
</dbReference>
<dbReference type="InterPro" id="IPR041588">
    <property type="entry name" value="Integrase_H2C2"/>
</dbReference>
<dbReference type="GO" id="GO:0015074">
    <property type="term" value="P:DNA integration"/>
    <property type="evidence" value="ECO:0007669"/>
    <property type="project" value="InterPro"/>
</dbReference>
<dbReference type="PANTHER" id="PTHR47331:SF6">
    <property type="entry name" value="DOUBLECORTIN DOMAIN-CONTAINING PROTEIN"/>
    <property type="match status" value="1"/>
</dbReference>
<comment type="caution">
    <text evidence="5">The sequence shown here is derived from an EMBL/GenBank/DDBJ whole genome shotgun (WGS) entry which is preliminary data.</text>
</comment>
<dbReference type="Gene3D" id="3.30.420.10">
    <property type="entry name" value="Ribonuclease H-like superfamily/Ribonuclease H"/>
    <property type="match status" value="1"/>
</dbReference>
<reference evidence="5 6" key="1">
    <citation type="submission" date="2019-01" db="EMBL/GenBank/DDBJ databases">
        <title>A draft genome assembly of the solar-powered sea slug Elysia chlorotica.</title>
        <authorList>
            <person name="Cai H."/>
            <person name="Li Q."/>
            <person name="Fang X."/>
            <person name="Li J."/>
            <person name="Curtis N.E."/>
            <person name="Altenburger A."/>
            <person name="Shibata T."/>
            <person name="Feng M."/>
            <person name="Maeda T."/>
            <person name="Schwartz J.A."/>
            <person name="Shigenobu S."/>
            <person name="Lundholm N."/>
            <person name="Nishiyama T."/>
            <person name="Yang H."/>
            <person name="Hasebe M."/>
            <person name="Li S."/>
            <person name="Pierce S.K."/>
            <person name="Wang J."/>
        </authorList>
    </citation>
    <scope>NUCLEOTIDE SEQUENCE [LARGE SCALE GENOMIC DNA]</scope>
    <source>
        <strain evidence="5">EC2010</strain>
        <tissue evidence="5">Whole organism of an adult</tissue>
    </source>
</reference>
<sequence>MDYFDRVKSFAVVETLEPDLTVIPATETNNRSSFRPSKEKMAESDDMAKRVSRPTEKMKEYLAGRKTDQRPTEKQENLVAFDTVYGKWKEGMRAARRRLKEQVTENELAEIIEASQALQTEVSGAFEALQLRRVPDQVTRQRMDSCSANTNNLVALAQTRMAEVDLEPWDDEAEQARLHNLLDVDHAKSLYSLQSKSVMSVRSHTTSTSERRAAAAADLAAKQAELRATNAQQQERAWLQAELNRLDTEKAISIKEAEVAALDRELSRDVPTMAIKPEQQTQTSTCSALNPHAPTYVPQETPSEMVQVVQQSLDYSRLPTCEPTTFGGDPLEFPRWKRSFESLIGHRRIRPSDKLALLEKYLKGEAAESVSGMFYRSDEQAYGDAWSVLNERFGHPSLILSAFRAKLSAWPRISPKDYLGIQRLADYLTTLDHAMPHINGLKVLNDQEENRKVLQKIPDWLVTRWGAVVAEHDARGQPYPDFHVFAKFMAAQAKMATRPVCSLLALREPEQPDIRRARALHTTTTNDLNPSTKPQRTCPFCQADHYLPSCSAFASKDIKERRAFVINQHRCFRCLRTGHGAKKCTNPHQCQKCKGKHPTSMHDDNFISVKEVVATTHRLHCDDGRMSSTSLTMPVWISSSDNPHIEKLVYALVDSQSDTTFVDRTLVDDLGIKDKEATRLKVQTLSGNSKGMVCERIAKLRVRGYNSQILISLPPAYTMDHIPMERKSIATPTTASQWRHLKGMANQLPPKFDVEAGILIGFDCSHAFLPRECIAGANTEPFAIKTDLGWGVIGRASSGVGLQSASCLRIRAKELPLTNPADALRILDSDFKDGPDGRTVSQEDLMFLGKLESGIEKTQKGRYQMPLPFKEDQPPMLPSSKGMARKRLDHLKRKLERDPELHREYREFMEATVAEGHAEKVEAVPATKCQEWYIPHHGVLHPHKRKLRVVFDCAAKSGDTCLNDHLLTGPNLISNLVGILCRFRQHSIAFTCDIEKMFYQFEVTPHHRDYLRFLWWEHGNLAEEPSIFRMKVHLFGAASSPGCANYALKHIATDCEDTHPAGARFIQESFYVDDGLMSVPDIETATKIIQEAVAICATGGIRLHKFASNNPSALKDVPPSERAEGSKSLTPETAIQRTLGMDWSTRKDTIHFFFSPAPKPATRRGALSTIASLYDPLGLVAPFTMIGKGVLQAACRRGSKWDEDIPQELLAQWRRWEQDLKLLHDLSIPRCYYPAHFIPVEFQLHHFSDASQKGYGMCSYLRTTSSNGEVHCALVAAKARVAPTKSVSIPRLELTAALVAAEIGRTVKESLTIQIKTEHFWSDSKVALGYINNDAKKFHVFVANRVSKIRELTELNQWHHVASEDNPADHCSRGLSATELSSSNWLTGPAFLWRETLELPERLSSSLRLGDPEVRTVTSLKTATSPPCDLNSRLSHISHWPKVLRTIARILNLKAKSKLTISVVELAKAEQSVIQGIQSEFFGAEIASLQQNRLLPATSHIKHAEPFLVDGILRVGGRLSNSDLTLNERHPIVLPKDTHVAELLIKYHHERIQHQGRGITWNEVRSQGYWIVGGSRQVAKVIKNCVTCRKLRGSFQEQLMASLPQERVQPSSPFTYVGMDGFGPFTVKNGRKETKRYGLVFTCFSSRAIHIELLDDLTTDSFINSLRCFLAIRGPVTELHCDQGTNFVGASNEFASAMKQMNRTRVEQFLVERQCHFTFNVPHASHAGGVWERQIRSIRSILNTTLLLSSNRLDDSSLRTLFYETMAIVNCRPITAIQQGDPMAPSPLTPNHILTMKPRIPLPPPGTFVKEDVYLRKRWRRVQFLAEQFWSRWRKEYLVNLALRQKWTNKQRNLKVGDIVLISDISPRNQWPLARVTATRKGDDGLVRSVQLYVATKDLNISGKRISRPTILERPIQKLVLLLALEEQ</sequence>
<dbReference type="Pfam" id="PF05380">
    <property type="entry name" value="Peptidase_A17"/>
    <property type="match status" value="1"/>
</dbReference>
<dbReference type="InterPro" id="IPR001584">
    <property type="entry name" value="Integrase_cat-core"/>
</dbReference>
<evidence type="ECO:0008006" key="7">
    <source>
        <dbReference type="Google" id="ProtNLM"/>
    </source>
</evidence>
<dbReference type="Gene3D" id="1.10.340.70">
    <property type="match status" value="1"/>
</dbReference>
<dbReference type="Pfam" id="PF18701">
    <property type="entry name" value="DUF5641"/>
    <property type="match status" value="1"/>
</dbReference>
<dbReference type="EMBL" id="RQTK01001073">
    <property type="protein sequence ID" value="RUS72387.1"/>
    <property type="molecule type" value="Genomic_DNA"/>
</dbReference>
<evidence type="ECO:0000256" key="2">
    <source>
        <dbReference type="SAM" id="MobiDB-lite"/>
    </source>
</evidence>
<name>A0A433ST05_ELYCH</name>
<organism evidence="5 6">
    <name type="scientific">Elysia chlorotica</name>
    <name type="common">Eastern emerald elysia</name>
    <name type="synonym">Sea slug</name>
    <dbReference type="NCBI Taxonomy" id="188477"/>
    <lineage>
        <taxon>Eukaryota</taxon>
        <taxon>Metazoa</taxon>
        <taxon>Spiralia</taxon>
        <taxon>Lophotrochozoa</taxon>
        <taxon>Mollusca</taxon>
        <taxon>Gastropoda</taxon>
        <taxon>Heterobranchia</taxon>
        <taxon>Euthyneura</taxon>
        <taxon>Panpulmonata</taxon>
        <taxon>Sacoglossa</taxon>
        <taxon>Placobranchoidea</taxon>
        <taxon>Plakobranchidae</taxon>
        <taxon>Elysia</taxon>
    </lineage>
</organism>
<dbReference type="InterPro" id="IPR036397">
    <property type="entry name" value="RNaseH_sf"/>
</dbReference>
<dbReference type="Proteomes" id="UP000271974">
    <property type="component" value="Unassembled WGS sequence"/>
</dbReference>
<gene>
    <name evidence="5" type="ORF">EGW08_019847</name>
</gene>
<dbReference type="PANTHER" id="PTHR47331">
    <property type="entry name" value="PHD-TYPE DOMAIN-CONTAINING PROTEIN"/>
    <property type="match status" value="1"/>
</dbReference>
<keyword evidence="1" id="KW-0862">Zinc</keyword>